<reference evidence="8 9" key="1">
    <citation type="journal article" date="2010" name="J. Bacteriol.">
        <title>Genome sequence of Lentisphaera araneosa HTCC2155T, the type species of the order Lentisphaerales in the phylum Lentisphaerae.</title>
        <authorList>
            <person name="Thrash J.C."/>
            <person name="Cho J.C."/>
            <person name="Vergin K.L."/>
            <person name="Morris R.M."/>
            <person name="Giovannoni S.J."/>
        </authorList>
    </citation>
    <scope>NUCLEOTIDE SEQUENCE [LARGE SCALE GENOMIC DNA]</scope>
    <source>
        <strain evidence="8 9">HTCC2155</strain>
    </source>
</reference>
<dbReference type="SUPFAM" id="SSF56112">
    <property type="entry name" value="Protein kinase-like (PK-like)"/>
    <property type="match status" value="1"/>
</dbReference>
<feature type="domain" description="Protein kinase" evidence="7">
    <location>
        <begin position="78"/>
        <end position="329"/>
    </location>
</feature>
<keyword evidence="4 5" id="KW-0067">ATP-binding</keyword>
<dbReference type="CDD" id="cd14014">
    <property type="entry name" value="STKc_PknB_like"/>
    <property type="match status" value="1"/>
</dbReference>
<keyword evidence="1" id="KW-0808">Transferase</keyword>
<keyword evidence="8" id="KW-0723">Serine/threonine-protein kinase</keyword>
<dbReference type="PROSITE" id="PS00107">
    <property type="entry name" value="PROTEIN_KINASE_ATP"/>
    <property type="match status" value="1"/>
</dbReference>
<feature type="transmembrane region" description="Helical" evidence="6">
    <location>
        <begin position="366"/>
        <end position="386"/>
    </location>
</feature>
<evidence type="ECO:0000256" key="1">
    <source>
        <dbReference type="ARBA" id="ARBA00022679"/>
    </source>
</evidence>
<dbReference type="PANTHER" id="PTHR43289:SF6">
    <property type="entry name" value="SERINE_THREONINE-PROTEIN KINASE NEKL-3"/>
    <property type="match status" value="1"/>
</dbReference>
<dbReference type="InterPro" id="IPR000719">
    <property type="entry name" value="Prot_kinase_dom"/>
</dbReference>
<evidence type="ECO:0000313" key="9">
    <source>
        <dbReference type="Proteomes" id="UP000004947"/>
    </source>
</evidence>
<keyword evidence="9" id="KW-1185">Reference proteome</keyword>
<evidence type="ECO:0000313" key="8">
    <source>
        <dbReference type="EMBL" id="EDM25043.1"/>
    </source>
</evidence>
<evidence type="ECO:0000256" key="3">
    <source>
        <dbReference type="ARBA" id="ARBA00022777"/>
    </source>
</evidence>
<protein>
    <submittedName>
        <fullName evidence="8">Serine/threonine protein kinase</fullName>
    </submittedName>
</protein>
<dbReference type="InterPro" id="IPR017441">
    <property type="entry name" value="Protein_kinase_ATP_BS"/>
</dbReference>
<proteinExistence type="predicted"/>
<dbReference type="STRING" id="313628.LNTAR_01817"/>
<dbReference type="AlphaFoldDB" id="A6DTK4"/>
<organism evidence="8 9">
    <name type="scientific">Lentisphaera araneosa HTCC2155</name>
    <dbReference type="NCBI Taxonomy" id="313628"/>
    <lineage>
        <taxon>Bacteria</taxon>
        <taxon>Pseudomonadati</taxon>
        <taxon>Lentisphaerota</taxon>
        <taxon>Lentisphaeria</taxon>
        <taxon>Lentisphaerales</taxon>
        <taxon>Lentisphaeraceae</taxon>
        <taxon>Lentisphaera</taxon>
    </lineage>
</organism>
<dbReference type="Gene3D" id="2.20.28.160">
    <property type="match status" value="1"/>
</dbReference>
<dbReference type="Gene3D" id="1.10.510.10">
    <property type="entry name" value="Transferase(Phosphotransferase) domain 1"/>
    <property type="match status" value="1"/>
</dbReference>
<name>A6DTK4_9BACT</name>
<dbReference type="EMBL" id="ABCK01000038">
    <property type="protein sequence ID" value="EDM25043.1"/>
    <property type="molecule type" value="Genomic_DNA"/>
</dbReference>
<dbReference type="RefSeq" id="WP_007281152.1">
    <property type="nucleotide sequence ID" value="NZ_ABCK01000038.1"/>
</dbReference>
<dbReference type="eggNOG" id="COG0515">
    <property type="taxonomic scope" value="Bacteria"/>
</dbReference>
<evidence type="ECO:0000256" key="5">
    <source>
        <dbReference type="PROSITE-ProRule" id="PRU10141"/>
    </source>
</evidence>
<dbReference type="GO" id="GO:0004674">
    <property type="term" value="F:protein serine/threonine kinase activity"/>
    <property type="evidence" value="ECO:0007669"/>
    <property type="project" value="UniProtKB-KW"/>
</dbReference>
<comment type="caution">
    <text evidence="8">The sequence shown here is derived from an EMBL/GenBank/DDBJ whole genome shotgun (WGS) entry which is preliminary data.</text>
</comment>
<evidence type="ECO:0000256" key="4">
    <source>
        <dbReference type="ARBA" id="ARBA00022840"/>
    </source>
</evidence>
<feature type="binding site" evidence="5">
    <location>
        <position position="107"/>
    </location>
    <ligand>
        <name>ATP</name>
        <dbReference type="ChEBI" id="CHEBI:30616"/>
    </ligand>
</feature>
<dbReference type="InterPro" id="IPR011009">
    <property type="entry name" value="Kinase-like_dom_sf"/>
</dbReference>
<dbReference type="PROSITE" id="PS50011">
    <property type="entry name" value="PROTEIN_KINASE_DOM"/>
    <property type="match status" value="1"/>
</dbReference>
<dbReference type="PANTHER" id="PTHR43289">
    <property type="entry name" value="MITOGEN-ACTIVATED PROTEIN KINASE KINASE KINASE 20-RELATED"/>
    <property type="match status" value="1"/>
</dbReference>
<dbReference type="Pfam" id="PF00069">
    <property type="entry name" value="Pkinase"/>
    <property type="match status" value="1"/>
</dbReference>
<sequence length="722" mass="81834">MKLMKATLTNCFLLKIYSIIINYLNLNVGVVLRFKCTSCGQAVSVDDGKPGEAVQCGSCGTVLKVPKPFEKGYIIGDFCVEEHIGSGRMGEVYKAYQETLVRDVALKVLDNDMAEHSEHILEFFKEARVAARLNHPNIVQAYSVNEEGGYYYLVVEYVFGQNLRQLIDDRGKLPVNMTIRLLSQIAHALDYAWTSEGLPHLAVKPENILIDSKAQIKISDIGLAGSRSRFSDGDYKYSSPEQILNLKADTRADIYALGITAYEALTGNVPFDGNIKDVNKKHLEEEALPIKELNPSVPKDLVTVITKMMSKHPDDRYMSFGDLAKDLRLLRRYAGDMSTTSSFSTKIFKTRFSFTEKRNQQRKKSLRLQAFTALVTVMLLIGIIVFNSDKSVDKTVKVDKGDKKRLAEFAVLSQSIDKSVSSVEAFTLFKKIEAFLARYPSSPQAEECLEWREAVLEILIRERRQNEFFSEESTLAEEEEDDLLANSEQGFVSQDLGELALQSERDSMRRDILRFYLGRKASTELLTFLKNSEAYDPIWSEQMTNIIVQANEVRNSLVDEDSSLQGLLIKHGKDEVEVRSIKSDILMGVVDGELKSLSLSTFGLKSLESLLAISSEFPREGALSLLFWYRNFQKCKLNEGVEMSEFEVFLVDEANRMAKFDFENYLNEAKNSWQRNEAGSARAQIVALKKKYETSDLYKLNKKRVDSLEEKIKKSVSRRGKK</sequence>
<evidence type="ECO:0000259" key="7">
    <source>
        <dbReference type="PROSITE" id="PS50011"/>
    </source>
</evidence>
<dbReference type="Gene3D" id="3.30.200.20">
    <property type="entry name" value="Phosphorylase Kinase, domain 1"/>
    <property type="match status" value="1"/>
</dbReference>
<accession>A6DTK4</accession>
<evidence type="ECO:0000256" key="6">
    <source>
        <dbReference type="SAM" id="Phobius"/>
    </source>
</evidence>
<keyword evidence="2 5" id="KW-0547">Nucleotide-binding</keyword>
<evidence type="ECO:0000256" key="2">
    <source>
        <dbReference type="ARBA" id="ARBA00022741"/>
    </source>
</evidence>
<keyword evidence="6" id="KW-0812">Transmembrane</keyword>
<dbReference type="Proteomes" id="UP000004947">
    <property type="component" value="Unassembled WGS sequence"/>
</dbReference>
<keyword evidence="6" id="KW-1133">Transmembrane helix</keyword>
<dbReference type="GO" id="GO:0005524">
    <property type="term" value="F:ATP binding"/>
    <property type="evidence" value="ECO:0007669"/>
    <property type="project" value="UniProtKB-UniRule"/>
</dbReference>
<gene>
    <name evidence="8" type="ORF">LNTAR_01817</name>
</gene>
<keyword evidence="3 8" id="KW-0418">Kinase</keyword>
<keyword evidence="6" id="KW-0472">Membrane</keyword>